<gene>
    <name evidence="2" type="ORF">AKG39_06840</name>
</gene>
<dbReference type="PATRIC" id="fig|52689.4.peg.474"/>
<evidence type="ECO:0000259" key="1">
    <source>
        <dbReference type="Pfam" id="PF01863"/>
    </source>
</evidence>
<feature type="domain" description="YgjP-like metallopeptidase" evidence="1">
    <location>
        <begin position="14"/>
        <end position="172"/>
    </location>
</feature>
<evidence type="ECO:0000313" key="3">
    <source>
        <dbReference type="Proteomes" id="UP000036873"/>
    </source>
</evidence>
<dbReference type="InterPro" id="IPR002725">
    <property type="entry name" value="YgjP-like_metallopeptidase"/>
</dbReference>
<name>A0A0L6U1G5_9FIRM</name>
<proteinExistence type="predicted"/>
<dbReference type="AlphaFoldDB" id="A0A0L6U1G5"/>
<dbReference type="EMBL" id="LGYO01000015">
    <property type="protein sequence ID" value="KNZ42346.1"/>
    <property type="molecule type" value="Genomic_DNA"/>
</dbReference>
<dbReference type="CDD" id="cd07344">
    <property type="entry name" value="M48_yhfN_like"/>
    <property type="match status" value="1"/>
</dbReference>
<dbReference type="STRING" id="52689.AKG39_06840"/>
<dbReference type="Proteomes" id="UP000036873">
    <property type="component" value="Unassembled WGS sequence"/>
</dbReference>
<reference evidence="3" key="1">
    <citation type="submission" date="2015-07" db="EMBL/GenBank/DDBJ databases">
        <title>Draft genome sequence of Acetobacterium bakii DSM 8293, a potential psychrophilic chemical producer through syngas fermentation.</title>
        <authorList>
            <person name="Song Y."/>
            <person name="Hwang S."/>
            <person name="Cho B.-K."/>
        </authorList>
    </citation>
    <scope>NUCLEOTIDE SEQUENCE [LARGE SCALE GENOMIC DNA]</scope>
    <source>
        <strain evidence="3">DSM 8239</strain>
    </source>
</reference>
<sequence length="177" mass="20905">MFGSLDTVPELLKNYQYTTGEQHKFLGDYYRLMVSESVETGVLLNNYNMILSVQDLKSIQHKEFILDMWYREQAREVFVEAMATAIVTSAPYQISFPDLKIYRLDNRWGSCSPKSQRVILNLELIKTPKECIEYIALHEMLHFRFPSHNLAFYGALGDLMSDWKEREDMLNRKYRLT</sequence>
<dbReference type="OrthoDB" id="9811177at2"/>
<dbReference type="PANTHER" id="PTHR30399">
    <property type="entry name" value="UNCHARACTERIZED PROTEIN YGJP"/>
    <property type="match status" value="1"/>
</dbReference>
<dbReference type="InterPro" id="IPR053136">
    <property type="entry name" value="UTP_pyrophosphatase-like"/>
</dbReference>
<dbReference type="Pfam" id="PF01863">
    <property type="entry name" value="YgjP-like"/>
    <property type="match status" value="1"/>
</dbReference>
<comment type="caution">
    <text evidence="2">The sequence shown here is derived from an EMBL/GenBank/DDBJ whole genome shotgun (WGS) entry which is preliminary data.</text>
</comment>
<keyword evidence="3" id="KW-1185">Reference proteome</keyword>
<dbReference type="Gene3D" id="3.30.2010.10">
    <property type="entry name" value="Metalloproteases ('zincins'), catalytic domain"/>
    <property type="match status" value="1"/>
</dbReference>
<accession>A0A0L6U1G5</accession>
<evidence type="ECO:0000313" key="2">
    <source>
        <dbReference type="EMBL" id="KNZ42346.1"/>
    </source>
</evidence>
<dbReference type="PANTHER" id="PTHR30399:SF1">
    <property type="entry name" value="UTP PYROPHOSPHATASE"/>
    <property type="match status" value="1"/>
</dbReference>
<organism evidence="2 3">
    <name type="scientific">Acetobacterium bakii</name>
    <dbReference type="NCBI Taxonomy" id="52689"/>
    <lineage>
        <taxon>Bacteria</taxon>
        <taxon>Bacillati</taxon>
        <taxon>Bacillota</taxon>
        <taxon>Clostridia</taxon>
        <taxon>Eubacteriales</taxon>
        <taxon>Eubacteriaceae</taxon>
        <taxon>Acetobacterium</taxon>
    </lineage>
</organism>
<dbReference type="RefSeq" id="WP_050739636.1">
    <property type="nucleotide sequence ID" value="NZ_LGYO01000015.1"/>
</dbReference>
<protein>
    <recommendedName>
        <fullName evidence="1">YgjP-like metallopeptidase domain-containing protein</fullName>
    </recommendedName>
</protein>